<evidence type="ECO:0000256" key="1">
    <source>
        <dbReference type="SAM" id="MobiDB-lite"/>
    </source>
</evidence>
<dbReference type="EMBL" id="SWKU01000005">
    <property type="protein sequence ID" value="KAF3006458.1"/>
    <property type="molecule type" value="Genomic_DNA"/>
</dbReference>
<evidence type="ECO:0000313" key="2">
    <source>
        <dbReference type="EMBL" id="KAF3006458.1"/>
    </source>
</evidence>
<proteinExistence type="predicted"/>
<comment type="caution">
    <text evidence="2">The sequence shown here is derived from an EMBL/GenBank/DDBJ whole genome shotgun (WGS) entry which is preliminary data.</text>
</comment>
<dbReference type="OrthoDB" id="3266505at2759"/>
<reference evidence="2" key="1">
    <citation type="submission" date="2019-04" db="EMBL/GenBank/DDBJ databases">
        <title>Sequencing of skin fungus with MAO and IRED activity.</title>
        <authorList>
            <person name="Marsaioli A.J."/>
            <person name="Bonatto J.M.C."/>
            <person name="Reis Junior O."/>
        </authorList>
    </citation>
    <scope>NUCLEOTIDE SEQUENCE</scope>
    <source>
        <strain evidence="2">30M1</strain>
    </source>
</reference>
<organism evidence="2 3">
    <name type="scientific">Curvularia kusanoi</name>
    <name type="common">Cochliobolus kusanoi</name>
    <dbReference type="NCBI Taxonomy" id="90978"/>
    <lineage>
        <taxon>Eukaryota</taxon>
        <taxon>Fungi</taxon>
        <taxon>Dikarya</taxon>
        <taxon>Ascomycota</taxon>
        <taxon>Pezizomycotina</taxon>
        <taxon>Dothideomycetes</taxon>
        <taxon>Pleosporomycetidae</taxon>
        <taxon>Pleosporales</taxon>
        <taxon>Pleosporineae</taxon>
        <taxon>Pleosporaceae</taxon>
        <taxon>Curvularia</taxon>
    </lineage>
</organism>
<sequence length="169" mass="18428">MLQAVVIYRMGLYRDSLIKPLKSFIILLAEVASGRKPVRLLLQSPWEQHGSNTSHAASSTGLPQEAPMPSGTTSAAIAPTAVTHAPSRAAGHAQVVGDAQTSEVPLGNTNTPVFNFGNPEWSDFLQANETLDSNAQLPPQLDNMDPYVGFDIPFWLGQDQYWDMLHDRT</sequence>
<evidence type="ECO:0000313" key="3">
    <source>
        <dbReference type="Proteomes" id="UP000801428"/>
    </source>
</evidence>
<keyword evidence="3" id="KW-1185">Reference proteome</keyword>
<dbReference type="Proteomes" id="UP000801428">
    <property type="component" value="Unassembled WGS sequence"/>
</dbReference>
<feature type="compositionally biased region" description="Polar residues" evidence="1">
    <location>
        <begin position="48"/>
        <end position="62"/>
    </location>
</feature>
<accession>A0A9P4WAR6</accession>
<feature type="region of interest" description="Disordered" evidence="1">
    <location>
        <begin position="48"/>
        <end position="74"/>
    </location>
</feature>
<dbReference type="AlphaFoldDB" id="A0A9P4WAR6"/>
<gene>
    <name evidence="2" type="ORF">E8E13_003116</name>
</gene>
<protein>
    <submittedName>
        <fullName evidence="2">Uncharacterized protein</fullName>
    </submittedName>
</protein>
<name>A0A9P4WAR6_CURKU</name>